<comment type="caution">
    <text evidence="1">The sequence shown here is derived from an EMBL/GenBank/DDBJ whole genome shotgun (WGS) entry which is preliminary data.</text>
</comment>
<accession>A0A6B1F7I5</accession>
<organism evidence="1">
    <name type="scientific">Synechococcus sp. SB0676_bin_10</name>
    <dbReference type="NCBI Taxonomy" id="2604869"/>
    <lineage>
        <taxon>Bacteria</taxon>
        <taxon>Bacillati</taxon>
        <taxon>Cyanobacteriota</taxon>
        <taxon>Cyanophyceae</taxon>
        <taxon>Synechococcales</taxon>
        <taxon>Synechococcaceae</taxon>
        <taxon>Synechococcus</taxon>
    </lineage>
</organism>
<evidence type="ECO:0000313" key="1">
    <source>
        <dbReference type="EMBL" id="MYG38739.1"/>
    </source>
</evidence>
<reference evidence="1" key="1">
    <citation type="submission" date="2019-09" db="EMBL/GenBank/DDBJ databases">
        <title>Characterisation of the sponge microbiome using genome-centric metagenomics.</title>
        <authorList>
            <person name="Engelberts J.P."/>
            <person name="Robbins S.J."/>
            <person name="De Goeij J.M."/>
            <person name="Aranda M."/>
            <person name="Bell S.C."/>
            <person name="Webster N.S."/>
        </authorList>
    </citation>
    <scope>NUCLEOTIDE SEQUENCE</scope>
    <source>
        <strain evidence="1">SB0676_bin_10</strain>
    </source>
</reference>
<proteinExistence type="predicted"/>
<name>A0A6B1F7I5_9SYNE</name>
<sequence>MDLLFNDLSIHGQFHDVDSFHKSLERLMKMRAIAKRFGREVYCNSNLVNTSPGQRLQMQKANHQLSDDNKRRLVMRWLTNGPFWDAPGERKHSGDNLLECVNENDQVVTDTAVGEAAFRVFHGSLCGVVSIRPSDWEEFPLIKVAYRDGNGQSGGQLVNIDNFLDPSTLEISLQDAEPPVDSWNALKKTALQRFDRLTFAQDCFESLTNLPFVQSSANTLIARLHVLSQLADARDQNRVQSGEEQRIYNEHFTGKNAWFSDSSNTEKQRFKKKLTFPHPEHPGQEIFCPYHGKEQHLTLRLHVSWPIQPGQPVYVVYIGPKLTKT</sequence>
<dbReference type="EMBL" id="VYDO01000232">
    <property type="protein sequence ID" value="MYG38739.1"/>
    <property type="molecule type" value="Genomic_DNA"/>
</dbReference>
<protein>
    <submittedName>
        <fullName evidence="1">Uncharacterized protein</fullName>
    </submittedName>
</protein>
<gene>
    <name evidence="1" type="ORF">F4162_07200</name>
</gene>
<dbReference type="AlphaFoldDB" id="A0A6B1F7I5"/>